<evidence type="ECO:0000313" key="2">
    <source>
        <dbReference type="Proteomes" id="UP001549031"/>
    </source>
</evidence>
<organism evidence="1 2">
    <name type="scientific">Pseudorhizobium tarimense</name>
    <dbReference type="NCBI Taxonomy" id="1079109"/>
    <lineage>
        <taxon>Bacteria</taxon>
        <taxon>Pseudomonadati</taxon>
        <taxon>Pseudomonadota</taxon>
        <taxon>Alphaproteobacteria</taxon>
        <taxon>Hyphomicrobiales</taxon>
        <taxon>Rhizobiaceae</taxon>
        <taxon>Rhizobium/Agrobacterium group</taxon>
        <taxon>Pseudorhizobium</taxon>
    </lineage>
</organism>
<protein>
    <submittedName>
        <fullName evidence="1">Uncharacterized protein</fullName>
    </submittedName>
</protein>
<keyword evidence="2" id="KW-1185">Reference proteome</keyword>
<evidence type="ECO:0000313" key="1">
    <source>
        <dbReference type="EMBL" id="MET3587517.1"/>
    </source>
</evidence>
<gene>
    <name evidence="1" type="ORF">ABID21_003642</name>
</gene>
<comment type="caution">
    <text evidence="1">The sequence shown here is derived from an EMBL/GenBank/DDBJ whole genome shotgun (WGS) entry which is preliminary data.</text>
</comment>
<dbReference type="RefSeq" id="WP_247245210.1">
    <property type="nucleotide sequence ID" value="NZ_JALJRA010000014.1"/>
</dbReference>
<sequence>MRSYVNQVTFHHPFQLPGMEATHAPGTFEVHVEEEPLDVVWEAYHRTLTFMLTSGGRTEAYNVPEEELDRLLAADQASIV</sequence>
<accession>A0ABV2HAE1</accession>
<dbReference type="EMBL" id="JBEPLJ010000014">
    <property type="protein sequence ID" value="MET3587517.1"/>
    <property type="molecule type" value="Genomic_DNA"/>
</dbReference>
<reference evidence="1 2" key="1">
    <citation type="submission" date="2024-06" db="EMBL/GenBank/DDBJ databases">
        <title>Genomic Encyclopedia of Type Strains, Phase IV (KMG-IV): sequencing the most valuable type-strain genomes for metagenomic binning, comparative biology and taxonomic classification.</title>
        <authorList>
            <person name="Goeker M."/>
        </authorList>
    </citation>
    <scope>NUCLEOTIDE SEQUENCE [LARGE SCALE GENOMIC DNA]</scope>
    <source>
        <strain evidence="1 2">DSM 105042</strain>
    </source>
</reference>
<name>A0ABV2HAE1_9HYPH</name>
<proteinExistence type="predicted"/>
<dbReference type="Proteomes" id="UP001549031">
    <property type="component" value="Unassembled WGS sequence"/>
</dbReference>